<keyword evidence="2" id="KW-0805">Transcription regulation</keyword>
<dbReference type="InterPro" id="IPR024097">
    <property type="entry name" value="bHLH_ZIP_TF"/>
</dbReference>
<evidence type="ECO:0000256" key="1">
    <source>
        <dbReference type="ARBA" id="ARBA00004123"/>
    </source>
</evidence>
<dbReference type="InterPro" id="IPR036638">
    <property type="entry name" value="HLH_DNA-bd_sf"/>
</dbReference>
<reference evidence="7" key="1">
    <citation type="submission" date="2013-09" db="EMBL/GenBank/DDBJ databases">
        <title>Corchorus olitorius genome sequencing.</title>
        <authorList>
            <person name="Alam M."/>
            <person name="Haque M.S."/>
            <person name="Islam M.S."/>
            <person name="Emdad E.M."/>
            <person name="Islam M.M."/>
            <person name="Ahmed B."/>
            <person name="Halim A."/>
            <person name="Hossen Q.M.M."/>
            <person name="Hossain M.Z."/>
            <person name="Ahmed R."/>
            <person name="Khan M.M."/>
            <person name="Islam R."/>
            <person name="Rashid M.M."/>
            <person name="Khan S.A."/>
            <person name="Rahman M.S."/>
            <person name="Alam M."/>
            <person name="Yahiya A.S."/>
            <person name="Khan M.S."/>
            <person name="Azam M.S."/>
            <person name="Haque T."/>
            <person name="Lashkar M.Z.H."/>
            <person name="Akhand A.I."/>
            <person name="Morshed G."/>
            <person name="Roy S."/>
            <person name="Uddin K.S."/>
            <person name="Rabeya T."/>
            <person name="Hossain A.S."/>
            <person name="Chowdhury A."/>
            <person name="Snigdha A.R."/>
            <person name="Mortoza M.S."/>
            <person name="Matin S.A."/>
            <person name="Hoque S.M.E."/>
            <person name="Islam M.K."/>
            <person name="Roy D.K."/>
            <person name="Haider R."/>
            <person name="Moosa M.M."/>
            <person name="Elias S.M."/>
            <person name="Hasan A.M."/>
            <person name="Jahan S."/>
            <person name="Shafiuddin M."/>
            <person name="Mahmood N."/>
            <person name="Shommy N.S."/>
        </authorList>
    </citation>
    <scope>NUCLEOTIDE SEQUENCE [LARGE SCALE GENOMIC DNA]</scope>
    <source>
        <strain evidence="7">cv. O-4</strain>
    </source>
</reference>
<gene>
    <name evidence="6" type="ORF">COLO4_09334</name>
</gene>
<accession>A0A1R3KCJ1</accession>
<dbReference type="InterPro" id="IPR011598">
    <property type="entry name" value="bHLH_dom"/>
</dbReference>
<comment type="subcellular location">
    <subcellularLocation>
        <location evidence="1">Nucleus</location>
    </subcellularLocation>
</comment>
<evidence type="ECO:0000313" key="6">
    <source>
        <dbReference type="EMBL" id="OMP04759.1"/>
    </source>
</evidence>
<feature type="domain" description="BHLH" evidence="5">
    <location>
        <begin position="158"/>
        <end position="208"/>
    </location>
</feature>
<evidence type="ECO:0000256" key="2">
    <source>
        <dbReference type="ARBA" id="ARBA00023015"/>
    </source>
</evidence>
<sequence length="271" mass="30477">MGEFRQQLQGFIKPSQAMSEMEISMEMTKQPSELNSTLLENFSIADFSLETLLAHQLPEFPAISTHDNLSSTVLAGSLTAIPMAQTVMVDEDVFVESKKRKAMEQSTSISPAVSTSGFEGYTNIRKKNRLGKGKKGKNNEKEAEKVEEVIHVRARRGQATDSHSLAERVRREKINEKMRCLQDLVPGCHKTMGMAVMLDEIINYVHSLQNQVEFLSMELAAASSSYDLNMESECIKKAQVQGTNSHVAEQMEKWARDRYGEQNGFHSTWPL</sequence>
<keyword evidence="7" id="KW-1185">Reference proteome</keyword>
<evidence type="ECO:0000256" key="3">
    <source>
        <dbReference type="ARBA" id="ARBA00023163"/>
    </source>
</evidence>
<keyword evidence="4" id="KW-0539">Nucleus</keyword>
<organism evidence="6 7">
    <name type="scientific">Corchorus olitorius</name>
    <dbReference type="NCBI Taxonomy" id="93759"/>
    <lineage>
        <taxon>Eukaryota</taxon>
        <taxon>Viridiplantae</taxon>
        <taxon>Streptophyta</taxon>
        <taxon>Embryophyta</taxon>
        <taxon>Tracheophyta</taxon>
        <taxon>Spermatophyta</taxon>
        <taxon>Magnoliopsida</taxon>
        <taxon>eudicotyledons</taxon>
        <taxon>Gunneridae</taxon>
        <taxon>Pentapetalae</taxon>
        <taxon>rosids</taxon>
        <taxon>malvids</taxon>
        <taxon>Malvales</taxon>
        <taxon>Malvaceae</taxon>
        <taxon>Grewioideae</taxon>
        <taxon>Apeibeae</taxon>
        <taxon>Corchorus</taxon>
    </lineage>
</organism>
<evidence type="ECO:0000259" key="5">
    <source>
        <dbReference type="PROSITE" id="PS50888"/>
    </source>
</evidence>
<dbReference type="OrthoDB" id="690068at2759"/>
<dbReference type="GO" id="GO:0005634">
    <property type="term" value="C:nucleus"/>
    <property type="evidence" value="ECO:0007669"/>
    <property type="project" value="UniProtKB-SubCell"/>
</dbReference>
<dbReference type="Proteomes" id="UP000187203">
    <property type="component" value="Unassembled WGS sequence"/>
</dbReference>
<dbReference type="PROSITE" id="PS50888">
    <property type="entry name" value="BHLH"/>
    <property type="match status" value="1"/>
</dbReference>
<evidence type="ECO:0000313" key="7">
    <source>
        <dbReference type="Proteomes" id="UP000187203"/>
    </source>
</evidence>
<dbReference type="EMBL" id="AWUE01014222">
    <property type="protein sequence ID" value="OMP04759.1"/>
    <property type="molecule type" value="Genomic_DNA"/>
</dbReference>
<dbReference type="STRING" id="93759.A0A1R3KCJ1"/>
<dbReference type="AlphaFoldDB" id="A0A1R3KCJ1"/>
<dbReference type="GO" id="GO:0046983">
    <property type="term" value="F:protein dimerization activity"/>
    <property type="evidence" value="ECO:0007669"/>
    <property type="project" value="InterPro"/>
</dbReference>
<dbReference type="GO" id="GO:0003700">
    <property type="term" value="F:DNA-binding transcription factor activity"/>
    <property type="evidence" value="ECO:0007669"/>
    <property type="project" value="TreeGrafter"/>
</dbReference>
<dbReference type="PANTHER" id="PTHR12565">
    <property type="entry name" value="STEROL REGULATORY ELEMENT-BINDING PROTEIN"/>
    <property type="match status" value="1"/>
</dbReference>
<dbReference type="CDD" id="cd18919">
    <property type="entry name" value="bHLH_AtBPE_like"/>
    <property type="match status" value="1"/>
</dbReference>
<dbReference type="PANTHER" id="PTHR12565:SF354">
    <property type="entry name" value="BHLH DOMAIN-CONTAINING PROTEIN"/>
    <property type="match status" value="1"/>
</dbReference>
<name>A0A1R3KCJ1_9ROSI</name>
<dbReference type="SMART" id="SM00353">
    <property type="entry name" value="HLH"/>
    <property type="match status" value="1"/>
</dbReference>
<keyword evidence="3" id="KW-0804">Transcription</keyword>
<evidence type="ECO:0000256" key="4">
    <source>
        <dbReference type="ARBA" id="ARBA00023242"/>
    </source>
</evidence>
<dbReference type="Gene3D" id="4.10.280.10">
    <property type="entry name" value="Helix-loop-helix DNA-binding domain"/>
    <property type="match status" value="1"/>
</dbReference>
<protein>
    <recommendedName>
        <fullName evidence="5">BHLH domain-containing protein</fullName>
    </recommendedName>
</protein>
<dbReference type="Pfam" id="PF00010">
    <property type="entry name" value="HLH"/>
    <property type="match status" value="1"/>
</dbReference>
<proteinExistence type="predicted"/>
<comment type="caution">
    <text evidence="6">The sequence shown here is derived from an EMBL/GenBank/DDBJ whole genome shotgun (WGS) entry which is preliminary data.</text>
</comment>
<dbReference type="FunFam" id="4.10.280.10:FF:000100">
    <property type="entry name" value="Transcription factor BEE 3"/>
    <property type="match status" value="1"/>
</dbReference>
<dbReference type="SUPFAM" id="SSF47459">
    <property type="entry name" value="HLH, helix-loop-helix DNA-binding domain"/>
    <property type="match status" value="1"/>
</dbReference>